<gene>
    <name evidence="2" type="ORF">IAB27_00995</name>
</gene>
<name>A0A9D0ZRK1_9FIRM</name>
<dbReference type="EMBL" id="DVFV01000023">
    <property type="protein sequence ID" value="HIQ90192.1"/>
    <property type="molecule type" value="Genomic_DNA"/>
</dbReference>
<dbReference type="InterPro" id="IPR017853">
    <property type="entry name" value="GH"/>
</dbReference>
<dbReference type="InterPro" id="IPR015020">
    <property type="entry name" value="Rv2525c-like_Glyco_Hydro-like"/>
</dbReference>
<dbReference type="AlphaFoldDB" id="A0A9D0ZRK1"/>
<sequence>MKALMSMDYFYSYDTSERTQNIIEMQRYLNRNYEDYTGLCPCDGIYARRTNKALIYAVQKEEKIDVEDSTGTVGNTTTACLPSIQINGQYSGINAKGQSYTVSEITRFKVLANIALYFNGYGSGTISSNLDASVIRDFQTQYALPVNGDMDRTTLLSLLASCGDKERSAVACDCITKITSNNVEVLKNNGYQYIGRYLANYPGGTLDKELSTEEIKVIFNNGIRLIPIQQGGASSLDYFTKANADEEVSLALTAANKFKLQFGSIIYFAVDYDAQDAEIDNSLIPYFKEIFERVMDDGMGQYRVGVYGPRNVCTKVCEAGYACSCYVSDMSTGYSGNLGFPIPDNWAFDQFATTDISSNGKSIEIDKVGYSGRYRGISQEYSAITEFAGNETITGSTARLLINMTDSSVPVYKYKNKSGYPTTPENVVYGDIIGYIKPNDIYLRYGVKNSLYDNVHRVMFNDGTDVKIGYITEQPIFIQNTADNDINQILPGHEPFTCVNYDSSTGKYTKHDWTEKHEFTVNKSIPYFKQNGSYDGQLEKGDRIIINGNNTFTTGSSRPWCAFVDEVQKTDGSKVENVFVSSGIEYGNGSNRAWY</sequence>
<dbReference type="CDD" id="cd06418">
    <property type="entry name" value="GH25_BacA-like"/>
    <property type="match status" value="1"/>
</dbReference>
<feature type="domain" description="Rv2525c-like glycoside hydrolase-like" evidence="1">
    <location>
        <begin position="186"/>
        <end position="367"/>
    </location>
</feature>
<evidence type="ECO:0000313" key="2">
    <source>
        <dbReference type="EMBL" id="HIQ90192.1"/>
    </source>
</evidence>
<dbReference type="Gene3D" id="3.20.20.80">
    <property type="entry name" value="Glycosidases"/>
    <property type="match status" value="1"/>
</dbReference>
<dbReference type="SUPFAM" id="SSF51445">
    <property type="entry name" value="(Trans)glycosidases"/>
    <property type="match status" value="1"/>
</dbReference>
<dbReference type="Proteomes" id="UP000886786">
    <property type="component" value="Unassembled WGS sequence"/>
</dbReference>
<organism evidence="2 3">
    <name type="scientific">Candidatus Coprosoma intestinipullorum</name>
    <dbReference type="NCBI Taxonomy" id="2840752"/>
    <lineage>
        <taxon>Bacteria</taxon>
        <taxon>Bacillati</taxon>
        <taxon>Bacillota</taxon>
        <taxon>Bacillota incertae sedis</taxon>
        <taxon>Candidatus Coprosoma</taxon>
    </lineage>
</organism>
<protein>
    <submittedName>
        <fullName evidence="2">DUF1906 domain-containing protein</fullName>
    </submittedName>
</protein>
<reference evidence="2" key="1">
    <citation type="submission" date="2020-10" db="EMBL/GenBank/DDBJ databases">
        <authorList>
            <person name="Gilroy R."/>
        </authorList>
    </citation>
    <scope>NUCLEOTIDE SEQUENCE</scope>
    <source>
        <strain evidence="2">CHK147-3167</strain>
    </source>
</reference>
<evidence type="ECO:0000313" key="3">
    <source>
        <dbReference type="Proteomes" id="UP000886786"/>
    </source>
</evidence>
<reference evidence="2" key="2">
    <citation type="journal article" date="2021" name="PeerJ">
        <title>Extensive microbial diversity within the chicken gut microbiome revealed by metagenomics and culture.</title>
        <authorList>
            <person name="Gilroy R."/>
            <person name="Ravi A."/>
            <person name="Getino M."/>
            <person name="Pursley I."/>
            <person name="Horton D.L."/>
            <person name="Alikhan N.F."/>
            <person name="Baker D."/>
            <person name="Gharbi K."/>
            <person name="Hall N."/>
            <person name="Watson M."/>
            <person name="Adriaenssens E.M."/>
            <person name="Foster-Nyarko E."/>
            <person name="Jarju S."/>
            <person name="Secka A."/>
            <person name="Antonio M."/>
            <person name="Oren A."/>
            <person name="Chaudhuri R.R."/>
            <person name="La Ragione R."/>
            <person name="Hildebrand F."/>
            <person name="Pallen M.J."/>
        </authorList>
    </citation>
    <scope>NUCLEOTIDE SEQUENCE</scope>
    <source>
        <strain evidence="2">CHK147-3167</strain>
    </source>
</reference>
<proteinExistence type="predicted"/>
<dbReference type="Pfam" id="PF08924">
    <property type="entry name" value="Rv2525c_GlyHyd-like"/>
    <property type="match status" value="1"/>
</dbReference>
<comment type="caution">
    <text evidence="2">The sequence shown here is derived from an EMBL/GenBank/DDBJ whole genome shotgun (WGS) entry which is preliminary data.</text>
</comment>
<evidence type="ECO:0000259" key="1">
    <source>
        <dbReference type="Pfam" id="PF08924"/>
    </source>
</evidence>
<accession>A0A9D0ZRK1</accession>